<gene>
    <name evidence="1" type="ORF">SAMN05421785_110149</name>
</gene>
<dbReference type="OrthoDB" id="570299at2"/>
<protein>
    <recommendedName>
        <fullName evidence="3">Nuclease-related domain-containing protein</fullName>
    </recommendedName>
</protein>
<dbReference type="RefSeq" id="WP_076394972.1">
    <property type="nucleotide sequence ID" value="NZ_FTOV01000010.1"/>
</dbReference>
<dbReference type="Proteomes" id="UP000185781">
    <property type="component" value="Unassembled WGS sequence"/>
</dbReference>
<evidence type="ECO:0000313" key="2">
    <source>
        <dbReference type="Proteomes" id="UP000185781"/>
    </source>
</evidence>
<accession>A0A1N7QCM4</accession>
<evidence type="ECO:0008006" key="3">
    <source>
        <dbReference type="Google" id="ProtNLM"/>
    </source>
</evidence>
<reference evidence="1 2" key="1">
    <citation type="submission" date="2017-01" db="EMBL/GenBank/DDBJ databases">
        <authorList>
            <person name="Mah S.A."/>
            <person name="Swanson W.J."/>
            <person name="Moy G.W."/>
            <person name="Vacquier V.D."/>
        </authorList>
    </citation>
    <scope>NUCLEOTIDE SEQUENCE [LARGE SCALE GENOMIC DNA]</scope>
    <source>
        <strain evidence="1 2">DSM 18014</strain>
    </source>
</reference>
<sequence length="428" mass="50815">MDSQIKGTEGEDFVNDLAFSSFFKYWCYPSPKYENGDKKEICDLLVIFNDVLIIFSVKNYEFKGNHLRYFNNTISKATKQIAGAFKTLFSDKEIKIKHPDKIEEIFLKDKIQKIFRIVVNLGENVKFYPFNSLTNKNDFVTVFDKITFKTIIKELDTIPDFIDYLKKREELFKDRFTIILPADENDFSEETQKDFFSLTQDNLNTSMKTMLVSGSENDLLAYFLLNKREFPKVLQDEEITDYYLTIDGKWEEFTNQKLFENKKEADRISYFIDKFVENELLINITADREKIAKYLLSFDRLTRRSISQSYFDFHEKNTKNSGLYFGRRIGNFNGVGILFTSYTDEMSDEMFSTLNQLAIESFNLYEKYKYKTIILISTNKHHRFKFGLVENIVPYPKEYEQQIIHDINVLGWFTNLTEEKYTNKEFPD</sequence>
<evidence type="ECO:0000313" key="1">
    <source>
        <dbReference type="EMBL" id="SIT20620.1"/>
    </source>
</evidence>
<organism evidence="1 2">
    <name type="scientific">Chryseobacterium gambrini</name>
    <dbReference type="NCBI Taxonomy" id="373672"/>
    <lineage>
        <taxon>Bacteria</taxon>
        <taxon>Pseudomonadati</taxon>
        <taxon>Bacteroidota</taxon>
        <taxon>Flavobacteriia</taxon>
        <taxon>Flavobacteriales</taxon>
        <taxon>Weeksellaceae</taxon>
        <taxon>Chryseobacterium group</taxon>
        <taxon>Chryseobacterium</taxon>
    </lineage>
</organism>
<dbReference type="STRING" id="373672.SAMN05421785_110149"/>
<proteinExistence type="predicted"/>
<name>A0A1N7QCM4_9FLAO</name>
<dbReference type="EMBL" id="FTOV01000010">
    <property type="protein sequence ID" value="SIT20620.1"/>
    <property type="molecule type" value="Genomic_DNA"/>
</dbReference>
<dbReference type="AlphaFoldDB" id="A0A1N7QCM4"/>